<dbReference type="PANTHER" id="PTHR30244">
    <property type="entry name" value="TRANSAMINASE"/>
    <property type="match status" value="1"/>
</dbReference>
<keyword evidence="5" id="KW-0808">Transferase</keyword>
<reference evidence="5 6" key="1">
    <citation type="submission" date="2012-05" db="EMBL/GenBank/DDBJ databases">
        <title>Genome sequence of Nitritalea halalkaliphila LW7.</title>
        <authorList>
            <person name="Jangir P.K."/>
            <person name="Singh A."/>
            <person name="Shivaji S."/>
            <person name="Sharma R."/>
        </authorList>
    </citation>
    <scope>NUCLEOTIDE SEQUENCE [LARGE SCALE GENOMIC DNA]</scope>
    <source>
        <strain evidence="5 6">LW7</strain>
    </source>
</reference>
<dbReference type="CDD" id="cd00616">
    <property type="entry name" value="AHBA_syn"/>
    <property type="match status" value="1"/>
</dbReference>
<dbReference type="GO" id="GO:0000271">
    <property type="term" value="P:polysaccharide biosynthetic process"/>
    <property type="evidence" value="ECO:0007669"/>
    <property type="project" value="TreeGrafter"/>
</dbReference>
<dbReference type="Pfam" id="PF01041">
    <property type="entry name" value="DegT_DnrJ_EryC1"/>
    <property type="match status" value="1"/>
</dbReference>
<sequence length="389" mass="42360">MGGNEQLYVQEAFAGNWIAPVGENLNKFEQAIVEATACGHAAAITSGTAGLHLALILSGVGPGDYVLCQSLTFCASANPIRYLGAIPVFIGSEPNSWNMCPKALEEAIQACMTGEIQQFAQADCPDYAQLTAKKPKVILPVHLYGMPADMDQILAVAKRYEIPVVEDAAEALGASYKGQACGTFGDFGIYSFNGNKIITTSGGGAIVSQDAAKIAHARHLATQARDPAPHYQHTEIGYNYRLSNVSAGIGRGQMEVLPEWVNRRRRNHAFYKEALGQLPGIEFLEEQPDTYANHWLTCILLDPASSGGVDRETIRLHLDAQNIESRPIWKPMHQQPVFASFPYVGDETADRVFERGLCLPSGSSMEKEDLERVVEQIIACFQAVSEKML</sequence>
<dbReference type="Proteomes" id="UP000005551">
    <property type="component" value="Unassembled WGS sequence"/>
</dbReference>
<dbReference type="GO" id="GO:0008483">
    <property type="term" value="F:transaminase activity"/>
    <property type="evidence" value="ECO:0007669"/>
    <property type="project" value="UniProtKB-KW"/>
</dbReference>
<dbReference type="InterPro" id="IPR015421">
    <property type="entry name" value="PyrdxlP-dep_Trfase_major"/>
</dbReference>
<dbReference type="AlphaFoldDB" id="I5C994"/>
<evidence type="ECO:0000313" key="6">
    <source>
        <dbReference type="Proteomes" id="UP000005551"/>
    </source>
</evidence>
<dbReference type="SUPFAM" id="SSF53383">
    <property type="entry name" value="PLP-dependent transferases"/>
    <property type="match status" value="1"/>
</dbReference>
<dbReference type="Gene3D" id="3.90.1150.10">
    <property type="entry name" value="Aspartate Aminotransferase, domain 1"/>
    <property type="match status" value="1"/>
</dbReference>
<evidence type="ECO:0000256" key="1">
    <source>
        <dbReference type="ARBA" id="ARBA00037999"/>
    </source>
</evidence>
<comment type="caution">
    <text evidence="5">The sequence shown here is derived from an EMBL/GenBank/DDBJ whole genome shotgun (WGS) entry which is preliminary data.</text>
</comment>
<dbReference type="GO" id="GO:0030170">
    <property type="term" value="F:pyridoxal phosphate binding"/>
    <property type="evidence" value="ECO:0007669"/>
    <property type="project" value="TreeGrafter"/>
</dbReference>
<dbReference type="InterPro" id="IPR015424">
    <property type="entry name" value="PyrdxlP-dep_Trfase"/>
</dbReference>
<organism evidence="5 6">
    <name type="scientific">Nitritalea halalkaliphila LW7</name>
    <dbReference type="NCBI Taxonomy" id="1189621"/>
    <lineage>
        <taxon>Bacteria</taxon>
        <taxon>Pseudomonadati</taxon>
        <taxon>Bacteroidota</taxon>
        <taxon>Cytophagia</taxon>
        <taxon>Cytophagales</taxon>
        <taxon>Cyclobacteriaceae</taxon>
        <taxon>Nitritalea</taxon>
    </lineage>
</organism>
<feature type="active site" description="Proton acceptor" evidence="2">
    <location>
        <position position="196"/>
    </location>
</feature>
<dbReference type="PATRIC" id="fig|1189621.3.peg.825"/>
<dbReference type="Gene3D" id="3.40.640.10">
    <property type="entry name" value="Type I PLP-dependent aspartate aminotransferase-like (Major domain)"/>
    <property type="match status" value="1"/>
</dbReference>
<evidence type="ECO:0000256" key="2">
    <source>
        <dbReference type="PIRSR" id="PIRSR000390-1"/>
    </source>
</evidence>
<name>I5C994_9BACT</name>
<proteinExistence type="inferred from homology"/>
<dbReference type="PIRSF" id="PIRSF000390">
    <property type="entry name" value="PLP_StrS"/>
    <property type="match status" value="1"/>
</dbReference>
<feature type="modified residue" description="N6-(pyridoxal phosphate)lysine" evidence="3">
    <location>
        <position position="196"/>
    </location>
</feature>
<dbReference type="PANTHER" id="PTHR30244:SF34">
    <property type="entry name" value="DTDP-4-AMINO-4,6-DIDEOXYGALACTOSE TRANSAMINASE"/>
    <property type="match status" value="1"/>
</dbReference>
<protein>
    <submittedName>
        <fullName evidence="5">Degt/dnrj/eryc1/strs aminotransferase</fullName>
    </submittedName>
</protein>
<keyword evidence="3 4" id="KW-0663">Pyridoxal phosphate</keyword>
<evidence type="ECO:0000256" key="4">
    <source>
        <dbReference type="RuleBase" id="RU004508"/>
    </source>
</evidence>
<keyword evidence="5" id="KW-0032">Aminotransferase</keyword>
<dbReference type="InterPro" id="IPR000653">
    <property type="entry name" value="DegT/StrS_aminotransferase"/>
</dbReference>
<dbReference type="STRING" id="1189621.A3SI_03960"/>
<keyword evidence="6" id="KW-1185">Reference proteome</keyword>
<evidence type="ECO:0000313" key="5">
    <source>
        <dbReference type="EMBL" id="EIM78396.1"/>
    </source>
</evidence>
<accession>I5C994</accession>
<dbReference type="InterPro" id="IPR015422">
    <property type="entry name" value="PyrdxlP-dep_Trfase_small"/>
</dbReference>
<gene>
    <name evidence="5" type="ORF">A3SI_03960</name>
</gene>
<comment type="similarity">
    <text evidence="1 4">Belongs to the DegT/DnrJ/EryC1 family.</text>
</comment>
<evidence type="ECO:0000256" key="3">
    <source>
        <dbReference type="PIRSR" id="PIRSR000390-2"/>
    </source>
</evidence>
<dbReference type="EMBL" id="AJYA01000007">
    <property type="protein sequence ID" value="EIM78396.1"/>
    <property type="molecule type" value="Genomic_DNA"/>
</dbReference>